<dbReference type="SMART" id="SM00248">
    <property type="entry name" value="ANK"/>
    <property type="match status" value="3"/>
</dbReference>
<dbReference type="OMA" id="QHISIEC"/>
<name>A0A8S1P0F4_PARPR</name>
<evidence type="ECO:0000256" key="7">
    <source>
        <dbReference type="PROSITE-ProRule" id="PRU10141"/>
    </source>
</evidence>
<dbReference type="GO" id="GO:0005524">
    <property type="term" value="F:ATP binding"/>
    <property type="evidence" value="ECO:0007669"/>
    <property type="project" value="UniProtKB-UniRule"/>
</dbReference>
<evidence type="ECO:0000256" key="6">
    <source>
        <dbReference type="PROSITE-ProRule" id="PRU00023"/>
    </source>
</evidence>
<dbReference type="PROSITE" id="PS50088">
    <property type="entry name" value="ANK_REPEAT"/>
    <property type="match status" value="2"/>
</dbReference>
<dbReference type="Proteomes" id="UP000688137">
    <property type="component" value="Unassembled WGS sequence"/>
</dbReference>
<dbReference type="InterPro" id="IPR002110">
    <property type="entry name" value="Ankyrin_rpt"/>
</dbReference>
<organism evidence="9 10">
    <name type="scientific">Paramecium primaurelia</name>
    <dbReference type="NCBI Taxonomy" id="5886"/>
    <lineage>
        <taxon>Eukaryota</taxon>
        <taxon>Sar</taxon>
        <taxon>Alveolata</taxon>
        <taxon>Ciliophora</taxon>
        <taxon>Intramacronucleata</taxon>
        <taxon>Oligohymenophorea</taxon>
        <taxon>Peniculida</taxon>
        <taxon>Parameciidae</taxon>
        <taxon>Paramecium</taxon>
    </lineage>
</organism>
<dbReference type="Pfam" id="PF13606">
    <property type="entry name" value="Ank_3"/>
    <property type="match status" value="1"/>
</dbReference>
<dbReference type="InterPro" id="IPR045270">
    <property type="entry name" value="STKc_AGC"/>
</dbReference>
<keyword evidence="10" id="KW-1185">Reference proteome</keyword>
<sequence length="678" mass="78059">MSQEKFKRYKLNVFQIQKNKMKSEERVIVNTSSNFKALSPQQSPKINSILNRTKLSLERSRSSHRIENIIIQNKKKVSKNDINNFNKTKDFFNDNPNLLEEMKQDINLQFLKECKSNNAGACLQLLEPTIVHQVLNISPSIPIRADLKANLNIQDDNQNTALHIAVKNGNVQLVQALIYKQINIEIENSEKMTSLILASYHGNQEIFQILINAGAQINHQDMYGNTSLHYACKFNRKEIVSIILKHPNLIFKSNNDQKYPDYYVHDSEIVQLFTQFQLEHSKQKKKTKEVQIQNIQMEYYCKSSNQTKNQSKLQNSPIHNLSLETKQGILKHIRSYNQIKKGKANTPSTIDSMKQSKREEKVGPQQFQVLGLLGKGSFGQVYLVQKNKKLYAMKVLHKNMILKQNICRYAITERNVLSVTSHPFIVKLRYAFQTEDKLFMILDYCPGGDLGMLLCKIKRFPEELVKLYTCEIILALEDLHKRDIIFRDLKPDNILLDADGHVLLTDFGLSKEGIPQSNKGAQSFCGSVAYLAPEMLKRQGHGKAVDWYLLGVVMYELLVGLPPYYDNDRDTLFYNIENASLKIPQHISIECRTLLKSLLERNPTRRLGSGSGDSLEIKAHPYFADVNWELVLNRELSLPKPDYSLKIKAIGEQNIFDLQSFVEFEQSHVNGWSYVQTE</sequence>
<accession>A0A8S1P0F4</accession>
<feature type="domain" description="Protein kinase" evidence="8">
    <location>
        <begin position="367"/>
        <end position="623"/>
    </location>
</feature>
<evidence type="ECO:0000256" key="3">
    <source>
        <dbReference type="ARBA" id="ARBA00022741"/>
    </source>
</evidence>
<feature type="repeat" description="ANK" evidence="6">
    <location>
        <begin position="190"/>
        <end position="222"/>
    </location>
</feature>
<evidence type="ECO:0000256" key="2">
    <source>
        <dbReference type="ARBA" id="ARBA00022679"/>
    </source>
</evidence>
<dbReference type="SMART" id="SM00220">
    <property type="entry name" value="S_TKc"/>
    <property type="match status" value="1"/>
</dbReference>
<dbReference type="PROSITE" id="PS50297">
    <property type="entry name" value="ANK_REP_REGION"/>
    <property type="match status" value="2"/>
</dbReference>
<dbReference type="AlphaFoldDB" id="A0A8S1P0F4"/>
<dbReference type="FunFam" id="1.10.510.10:FF:000465">
    <property type="entry name" value="Non-specific serine/threonine protein kinase"/>
    <property type="match status" value="1"/>
</dbReference>
<dbReference type="GO" id="GO:0004674">
    <property type="term" value="F:protein serine/threonine kinase activity"/>
    <property type="evidence" value="ECO:0007669"/>
    <property type="project" value="UniProtKB-KW"/>
</dbReference>
<reference evidence="9" key="1">
    <citation type="submission" date="2021-01" db="EMBL/GenBank/DDBJ databases">
        <authorList>
            <consortium name="Genoscope - CEA"/>
            <person name="William W."/>
        </authorList>
    </citation>
    <scope>NUCLEOTIDE SEQUENCE</scope>
</reference>
<evidence type="ECO:0000256" key="5">
    <source>
        <dbReference type="ARBA" id="ARBA00022840"/>
    </source>
</evidence>
<evidence type="ECO:0000256" key="4">
    <source>
        <dbReference type="ARBA" id="ARBA00022777"/>
    </source>
</evidence>
<dbReference type="PROSITE" id="PS50011">
    <property type="entry name" value="PROTEIN_KINASE_DOM"/>
    <property type="match status" value="1"/>
</dbReference>
<dbReference type="CDD" id="cd05123">
    <property type="entry name" value="STKc_AGC"/>
    <property type="match status" value="1"/>
</dbReference>
<evidence type="ECO:0000256" key="1">
    <source>
        <dbReference type="ARBA" id="ARBA00022527"/>
    </source>
</evidence>
<protein>
    <recommendedName>
        <fullName evidence="8">Protein kinase domain-containing protein</fullName>
    </recommendedName>
</protein>
<keyword evidence="4" id="KW-0418">Kinase</keyword>
<keyword evidence="5 7" id="KW-0067">ATP-binding</keyword>
<keyword evidence="3 7" id="KW-0547">Nucleotide-binding</keyword>
<dbReference type="Pfam" id="PF12796">
    <property type="entry name" value="Ank_2"/>
    <property type="match status" value="1"/>
</dbReference>
<gene>
    <name evidence="9" type="ORF">PPRIM_AZ9-3.1.T1000091</name>
</gene>
<dbReference type="InterPro" id="IPR017441">
    <property type="entry name" value="Protein_kinase_ATP_BS"/>
</dbReference>
<dbReference type="EMBL" id="CAJJDM010000103">
    <property type="protein sequence ID" value="CAD8096096.1"/>
    <property type="molecule type" value="Genomic_DNA"/>
</dbReference>
<keyword evidence="2" id="KW-0808">Transferase</keyword>
<keyword evidence="1" id="KW-0723">Serine/threonine-protein kinase</keyword>
<comment type="caution">
    <text evidence="9">The sequence shown here is derived from an EMBL/GenBank/DDBJ whole genome shotgun (WGS) entry which is preliminary data.</text>
</comment>
<feature type="repeat" description="ANK" evidence="6">
    <location>
        <begin position="157"/>
        <end position="189"/>
    </location>
</feature>
<dbReference type="PROSITE" id="PS00107">
    <property type="entry name" value="PROTEIN_KINASE_ATP"/>
    <property type="match status" value="1"/>
</dbReference>
<evidence type="ECO:0000313" key="10">
    <source>
        <dbReference type="Proteomes" id="UP000688137"/>
    </source>
</evidence>
<dbReference type="Pfam" id="PF00069">
    <property type="entry name" value="Pkinase"/>
    <property type="match status" value="1"/>
</dbReference>
<feature type="binding site" evidence="7">
    <location>
        <position position="403"/>
    </location>
    <ligand>
        <name>ATP</name>
        <dbReference type="ChEBI" id="CHEBI:30616"/>
    </ligand>
</feature>
<dbReference type="InterPro" id="IPR000719">
    <property type="entry name" value="Prot_kinase_dom"/>
</dbReference>
<evidence type="ECO:0000313" key="9">
    <source>
        <dbReference type="EMBL" id="CAD8096096.1"/>
    </source>
</evidence>
<keyword evidence="6" id="KW-0040">ANK repeat</keyword>
<proteinExistence type="predicted"/>
<evidence type="ECO:0000259" key="8">
    <source>
        <dbReference type="PROSITE" id="PS50011"/>
    </source>
</evidence>
<dbReference type="PANTHER" id="PTHR24351">
    <property type="entry name" value="RIBOSOMAL PROTEIN S6 KINASE"/>
    <property type="match status" value="1"/>
</dbReference>